<dbReference type="AlphaFoldDB" id="A0AAX2ZDE9"/>
<accession>A0AAX2ZDE9</accession>
<evidence type="ECO:0000313" key="3">
    <source>
        <dbReference type="Proteomes" id="UP001198983"/>
    </source>
</evidence>
<evidence type="ECO:0000256" key="1">
    <source>
        <dbReference type="SAM" id="Phobius"/>
    </source>
</evidence>
<gene>
    <name evidence="2" type="ORF">JW646_15750</name>
</gene>
<name>A0AAX2ZDE9_9FIRM</name>
<organism evidence="2 3">
    <name type="scientific">Terrisporobacter hibernicus</name>
    <dbReference type="NCBI Taxonomy" id="2813371"/>
    <lineage>
        <taxon>Bacteria</taxon>
        <taxon>Bacillati</taxon>
        <taxon>Bacillota</taxon>
        <taxon>Clostridia</taxon>
        <taxon>Peptostreptococcales</taxon>
        <taxon>Peptostreptococcaceae</taxon>
        <taxon>Terrisporobacter</taxon>
    </lineage>
</organism>
<protein>
    <submittedName>
        <fullName evidence="2">DUF2628 domain-containing protein</fullName>
    </submittedName>
</protein>
<dbReference type="RefSeq" id="WP_148556430.1">
    <property type="nucleotide sequence ID" value="NZ_CP081135.1"/>
</dbReference>
<evidence type="ECO:0000313" key="2">
    <source>
        <dbReference type="EMBL" id="UEL47071.1"/>
    </source>
</evidence>
<keyword evidence="1" id="KW-1133">Transmembrane helix</keyword>
<keyword evidence="1" id="KW-0812">Transmembrane</keyword>
<reference evidence="2 3" key="1">
    <citation type="journal article" date="2023" name="Int. J. Syst. Evol. Microbiol.">
        <title>Terrisporobacter hibernicus sp. nov., isolated from bovine faeces in Northern Ireland.</title>
        <authorList>
            <person name="Mitchell M."/>
            <person name="Nguyen S.V."/>
            <person name="Connor M."/>
            <person name="Fairley D.J."/>
            <person name="Donoghue O."/>
            <person name="Marshall H."/>
            <person name="Koolman L."/>
            <person name="McMullan G."/>
            <person name="Schaffer K.E."/>
            <person name="McGrath J.W."/>
            <person name="Fanning S."/>
        </authorList>
    </citation>
    <scope>NUCLEOTIDE SEQUENCE [LARGE SCALE GENOMIC DNA]</scope>
    <source>
        <strain evidence="2 3">MCA3</strain>
    </source>
</reference>
<dbReference type="EMBL" id="CP081135">
    <property type="protein sequence ID" value="UEL47071.1"/>
    <property type="molecule type" value="Genomic_DNA"/>
</dbReference>
<feature type="transmembrane region" description="Helical" evidence="1">
    <location>
        <begin position="51"/>
        <end position="69"/>
    </location>
</feature>
<feature type="transmembrane region" description="Helical" evidence="1">
    <location>
        <begin position="75"/>
        <end position="92"/>
    </location>
</feature>
<keyword evidence="3" id="KW-1185">Reference proteome</keyword>
<dbReference type="InterPro" id="IPR024399">
    <property type="entry name" value="DUF2628"/>
</dbReference>
<sequence>MINNEDFSKVVQGKSDYYIPKFENLKENENKESWNFAGFFFSFSWLVYRKMYVEGFVALGIKILLMYIGKYETSVSLIIRLICGVYGNYIYFKHCEKKVNDAMSLDNDIKNNRLENSGGVSIVGLIVVFIIVFVATGIYTKYNPAPY</sequence>
<dbReference type="Proteomes" id="UP001198983">
    <property type="component" value="Chromosome"/>
</dbReference>
<dbReference type="KEGG" id="tem:JW646_15750"/>
<dbReference type="Pfam" id="PF10947">
    <property type="entry name" value="DUF2628"/>
    <property type="match status" value="1"/>
</dbReference>
<keyword evidence="1" id="KW-0472">Membrane</keyword>
<proteinExistence type="predicted"/>
<feature type="transmembrane region" description="Helical" evidence="1">
    <location>
        <begin position="119"/>
        <end position="139"/>
    </location>
</feature>